<feature type="domain" description="PNPLA" evidence="10">
    <location>
        <begin position="691"/>
        <end position="902"/>
    </location>
</feature>
<dbReference type="GO" id="GO:0008270">
    <property type="term" value="F:zinc ion binding"/>
    <property type="evidence" value="ECO:0007669"/>
    <property type="project" value="UniProtKB-KW"/>
</dbReference>
<dbReference type="EMBL" id="DF977485">
    <property type="protein sequence ID" value="GAW26646.1"/>
    <property type="molecule type" value="Genomic_DNA"/>
</dbReference>
<feature type="active site" description="Proton acceptor" evidence="8">
    <location>
        <position position="889"/>
    </location>
</feature>
<dbReference type="PANTHER" id="PTHR24185:SF1">
    <property type="entry name" value="CALCIUM-INDEPENDENT PHOSPHOLIPASE A2-GAMMA"/>
    <property type="match status" value="1"/>
</dbReference>
<dbReference type="InterPro" id="IPR002641">
    <property type="entry name" value="PNPLA_dom"/>
</dbReference>
<keyword evidence="6 8" id="KW-0443">Lipid metabolism</keyword>
<dbReference type="OrthoDB" id="194358at2759"/>
<keyword evidence="5 8" id="KW-0442">Lipid degradation</keyword>
<keyword evidence="1" id="KW-0479">Metal-binding</keyword>
<proteinExistence type="predicted"/>
<dbReference type="InterPro" id="IPR027417">
    <property type="entry name" value="P-loop_NTPase"/>
</dbReference>
<evidence type="ECO:0000256" key="7">
    <source>
        <dbReference type="PROSITE-ProRule" id="PRU00175"/>
    </source>
</evidence>
<evidence type="ECO:0000256" key="3">
    <source>
        <dbReference type="ARBA" id="ARBA00022801"/>
    </source>
</evidence>
<keyword evidence="3 8" id="KW-0378">Hydrolase</keyword>
<dbReference type="CDD" id="cd07199">
    <property type="entry name" value="Pat17_PNPLA8_PNPLA9_like"/>
    <property type="match status" value="1"/>
</dbReference>
<keyword evidence="12" id="KW-1185">Reference proteome</keyword>
<dbReference type="Proteomes" id="UP000054516">
    <property type="component" value="Unassembled WGS sequence"/>
</dbReference>
<gene>
    <name evidence="11" type="ORF">SAMD00023353_4001210</name>
</gene>
<dbReference type="PROSITE" id="PS00518">
    <property type="entry name" value="ZF_RING_1"/>
    <property type="match status" value="1"/>
</dbReference>
<evidence type="ECO:0000256" key="6">
    <source>
        <dbReference type="ARBA" id="ARBA00023098"/>
    </source>
</evidence>
<dbReference type="PROSITE" id="PS50089">
    <property type="entry name" value="ZF_RING_2"/>
    <property type="match status" value="1"/>
</dbReference>
<dbReference type="InterPro" id="IPR017907">
    <property type="entry name" value="Znf_RING_CS"/>
</dbReference>
<evidence type="ECO:0000259" key="9">
    <source>
        <dbReference type="PROSITE" id="PS50089"/>
    </source>
</evidence>
<dbReference type="PANTHER" id="PTHR24185">
    <property type="entry name" value="CALCIUM-INDEPENDENT PHOSPHOLIPASE A2-GAMMA"/>
    <property type="match status" value="1"/>
</dbReference>
<evidence type="ECO:0000313" key="11">
    <source>
        <dbReference type="EMBL" id="GAW26646.1"/>
    </source>
</evidence>
<dbReference type="STRING" id="77044.A0A1S8A958"/>
<feature type="short sequence motif" description="GXSXG" evidence="8">
    <location>
        <begin position="728"/>
        <end position="732"/>
    </location>
</feature>
<dbReference type="InterPro" id="IPR001841">
    <property type="entry name" value="Znf_RING"/>
</dbReference>
<name>A0A1S8A958_ROSNE</name>
<dbReference type="Gene3D" id="3.40.1090.10">
    <property type="entry name" value="Cytosolic phospholipase A2 catalytic domain"/>
    <property type="match status" value="1"/>
</dbReference>
<dbReference type="InterPro" id="IPR016035">
    <property type="entry name" value="Acyl_Trfase/lysoPLipase"/>
</dbReference>
<evidence type="ECO:0000313" key="12">
    <source>
        <dbReference type="Proteomes" id="UP000054516"/>
    </source>
</evidence>
<dbReference type="GO" id="GO:0047499">
    <property type="term" value="F:calcium-independent phospholipase A2 activity"/>
    <property type="evidence" value="ECO:0007669"/>
    <property type="project" value="TreeGrafter"/>
</dbReference>
<evidence type="ECO:0000256" key="2">
    <source>
        <dbReference type="ARBA" id="ARBA00022771"/>
    </source>
</evidence>
<evidence type="ECO:0000256" key="8">
    <source>
        <dbReference type="PROSITE-ProRule" id="PRU01161"/>
    </source>
</evidence>
<feature type="short sequence motif" description="GXGXXG" evidence="8">
    <location>
        <begin position="695"/>
        <end position="700"/>
    </location>
</feature>
<dbReference type="OMA" id="DRHWPCE"/>
<dbReference type="AlphaFoldDB" id="A0A1S8A958"/>
<feature type="active site" description="Nucleophile" evidence="8">
    <location>
        <position position="730"/>
    </location>
</feature>
<evidence type="ECO:0000256" key="5">
    <source>
        <dbReference type="ARBA" id="ARBA00022963"/>
    </source>
</evidence>
<dbReference type="SUPFAM" id="SSF52151">
    <property type="entry name" value="FabD/lysophospholipase-like"/>
    <property type="match status" value="1"/>
</dbReference>
<organism evidence="11">
    <name type="scientific">Rosellinia necatrix</name>
    <name type="common">White root-rot fungus</name>
    <dbReference type="NCBI Taxonomy" id="77044"/>
    <lineage>
        <taxon>Eukaryota</taxon>
        <taxon>Fungi</taxon>
        <taxon>Dikarya</taxon>
        <taxon>Ascomycota</taxon>
        <taxon>Pezizomycotina</taxon>
        <taxon>Sordariomycetes</taxon>
        <taxon>Xylariomycetidae</taxon>
        <taxon>Xylariales</taxon>
        <taxon>Xylariaceae</taxon>
        <taxon>Rosellinia</taxon>
    </lineage>
</organism>
<keyword evidence="2 7" id="KW-0863">Zinc-finger</keyword>
<evidence type="ECO:0000259" key="10">
    <source>
        <dbReference type="PROSITE" id="PS51635"/>
    </source>
</evidence>
<dbReference type="GO" id="GO:0019369">
    <property type="term" value="P:arachidonate metabolic process"/>
    <property type="evidence" value="ECO:0007669"/>
    <property type="project" value="TreeGrafter"/>
</dbReference>
<dbReference type="GO" id="GO:0046486">
    <property type="term" value="P:glycerolipid metabolic process"/>
    <property type="evidence" value="ECO:0007669"/>
    <property type="project" value="UniProtKB-ARBA"/>
</dbReference>
<dbReference type="Pfam" id="PF01734">
    <property type="entry name" value="Patatin"/>
    <property type="match status" value="1"/>
</dbReference>
<keyword evidence="4" id="KW-0862">Zinc</keyword>
<dbReference type="GO" id="GO:0016020">
    <property type="term" value="C:membrane"/>
    <property type="evidence" value="ECO:0007669"/>
    <property type="project" value="TreeGrafter"/>
</dbReference>
<sequence>MNFCEQCWDAQVVHKKHRRGIPHEKTNPDVAAKVHNVLSPPQDEDVREELYKVDAPTAWFGVERPDDSSAPLFQDYGRFAELMATTDPVLKDPAFVERWTEIGRDKRTPSLVSFVGQTGAGKSTLIKLLIDFAAVGNGTYSSPVVGPRGAHIPTSEDVHLYVDPKTADSAGPLLYSDCEGLEGGEREPLAAKFKRKRRQGHTESDLPKTKVISERELQWANEPRARSREFAVTNLYPRLLYTFSDVIVFVLRNPRVIEHVFERLVKWAAAAIETSSNQPVLPHAIIALNASENDSDVTQWDVPHSTESILFDLQNTVNRNETFKKWAQFWRERGRTIETLLHLILCYYSSIQIIRLPAEGRPKLMEDQINQLYASILSGSIAARHARYQARMLLDVEDLNNYLQEAFNHYSNTLESPFDFVQASFRNSPIPPDFGGNILKLALEMMAILKAEKRLDARRIFAELSYMVASCIMLDSARNNNKGSSSQIFPKYIHHLDDALENFCDQHWPCEFVNHKTGARCVNVRSGHSSKGHQSADGKVFATGDWISNFSFADHGPTFRVKVYHCLTELLKELTTRMQDNSESEEQLASEIHKSIILTNLLSHAKFSDANSRGHRCLISHTACFCCLFGQAEHCLPCGHVLCNACLHTYGFPKGANGLEIRDCPFESIPEGGLFPRLIRLKPKSAGTRVITLDGGGIRGIIELETLRQIELALGGVPIQFFVDLIVGTSTGGIIALGLASMGWTVDKCIEYFESLCHEAFTRRLGSSLPVIGSFVDNYHHSKYQTSTLENALQEAFTDNISLFGGPQPALSNVKVAVTATSLAGNKTYILSNYNHQHRNIERPNYYHFQRPELPSAELKVWEAARATSAAPRFFKSFHHELSQKTYIDGAMFHNNPVRVADSERKILWPDSQIPDIFLSIGTGSTQSLERSGTEKMEAARKGIFSHGRYLYNIMRSNIQQTLDCERAWDDYISSVANSFTSPSPRSRFLRINPNVGEIPALDEKDKIASLRRKAEVELKLDLRIKDLARQLIASTFYFDIISVSEVDEENGTIDIRGQIRCRLLQPSAEMDEFSQHLKARTSGNEEMKFVIFQDGDTKPLVTVYLTPTVADTMIRNRYIQSVGSRG</sequence>
<evidence type="ECO:0000256" key="1">
    <source>
        <dbReference type="ARBA" id="ARBA00022723"/>
    </source>
</evidence>
<feature type="domain" description="RING-type" evidence="9">
    <location>
        <begin position="624"/>
        <end position="668"/>
    </location>
</feature>
<dbReference type="GO" id="GO:0016042">
    <property type="term" value="P:lipid catabolic process"/>
    <property type="evidence" value="ECO:0007669"/>
    <property type="project" value="UniProtKB-UniRule"/>
</dbReference>
<reference evidence="11" key="1">
    <citation type="submission" date="2016-03" db="EMBL/GenBank/DDBJ databases">
        <title>Draft genome sequence of Rosellinia necatrix.</title>
        <authorList>
            <person name="Kanematsu S."/>
        </authorList>
    </citation>
    <scope>NUCLEOTIDE SEQUENCE [LARGE SCALE GENOMIC DNA]</scope>
    <source>
        <strain evidence="11">W97</strain>
    </source>
</reference>
<accession>A0A1S8A958</accession>
<protein>
    <submittedName>
        <fullName evidence="11">Putative lysophospholipase-like protein</fullName>
    </submittedName>
</protein>
<evidence type="ECO:0000256" key="4">
    <source>
        <dbReference type="ARBA" id="ARBA00022833"/>
    </source>
</evidence>
<feature type="short sequence motif" description="DGA/G" evidence="8">
    <location>
        <begin position="889"/>
        <end position="891"/>
    </location>
</feature>
<dbReference type="SUPFAM" id="SSF52540">
    <property type="entry name" value="P-loop containing nucleoside triphosphate hydrolases"/>
    <property type="match status" value="2"/>
</dbReference>
<dbReference type="PROSITE" id="PS51635">
    <property type="entry name" value="PNPLA"/>
    <property type="match status" value="1"/>
</dbReference>